<dbReference type="Proteomes" id="UP000820669">
    <property type="component" value="Unassembled WGS sequence"/>
</dbReference>
<dbReference type="InterPro" id="IPR039422">
    <property type="entry name" value="MarR/SlyA-like"/>
</dbReference>
<dbReference type="SMART" id="SM00347">
    <property type="entry name" value="HTH_MARR"/>
    <property type="match status" value="1"/>
</dbReference>
<dbReference type="PROSITE" id="PS50995">
    <property type="entry name" value="HTH_MARR_2"/>
    <property type="match status" value="1"/>
</dbReference>
<evidence type="ECO:0000259" key="1">
    <source>
        <dbReference type="PROSITE" id="PS50995"/>
    </source>
</evidence>
<dbReference type="PANTHER" id="PTHR33164">
    <property type="entry name" value="TRANSCRIPTIONAL REGULATOR, MARR FAMILY"/>
    <property type="match status" value="1"/>
</dbReference>
<accession>A0ABX1SL72</accession>
<sequence length="162" mass="18174">MGPESEPRWLGEGEMRFWRSFIHTATLLEARLNRELVESHGISHADYGILVVLSEQRDEQMRMSALAEVTASSKSRLSHQIARMERAGLVRREGCVSDGRGIFAVLLPRGRRLLEEAAPTHVRGVREHVVDRVTPQEQVILAEVMERILSGLRGAEPEAKAS</sequence>
<dbReference type="Gene3D" id="1.10.10.10">
    <property type="entry name" value="Winged helix-like DNA-binding domain superfamily/Winged helix DNA-binding domain"/>
    <property type="match status" value="1"/>
</dbReference>
<gene>
    <name evidence="2" type="ORF">HF526_28955</name>
</gene>
<feature type="domain" description="HTH marR-type" evidence="1">
    <location>
        <begin position="14"/>
        <end position="150"/>
    </location>
</feature>
<dbReference type="InterPro" id="IPR036390">
    <property type="entry name" value="WH_DNA-bd_sf"/>
</dbReference>
<proteinExistence type="predicted"/>
<name>A0ABX1SL72_9PSEU</name>
<reference evidence="2 3" key="1">
    <citation type="submission" date="2020-04" db="EMBL/GenBank/DDBJ databases">
        <authorList>
            <person name="Klaysubun C."/>
            <person name="Duangmal K."/>
            <person name="Lipun K."/>
        </authorList>
    </citation>
    <scope>NUCLEOTIDE SEQUENCE [LARGE SCALE GENOMIC DNA]</scope>
    <source>
        <strain evidence="2 3">K10HN5</strain>
    </source>
</reference>
<dbReference type="PANTHER" id="PTHR33164:SF99">
    <property type="entry name" value="MARR FAMILY REGULATORY PROTEIN"/>
    <property type="match status" value="1"/>
</dbReference>
<keyword evidence="3" id="KW-1185">Reference proteome</keyword>
<dbReference type="RefSeq" id="WP_169384755.1">
    <property type="nucleotide sequence ID" value="NZ_JAAXLA010000080.1"/>
</dbReference>
<comment type="caution">
    <text evidence="2">The sequence shown here is derived from an EMBL/GenBank/DDBJ whole genome shotgun (WGS) entry which is preliminary data.</text>
</comment>
<dbReference type="InterPro" id="IPR036388">
    <property type="entry name" value="WH-like_DNA-bd_sf"/>
</dbReference>
<organism evidence="2 3">
    <name type="scientific">Pseudonocardia acidicola</name>
    <dbReference type="NCBI Taxonomy" id="2724939"/>
    <lineage>
        <taxon>Bacteria</taxon>
        <taxon>Bacillati</taxon>
        <taxon>Actinomycetota</taxon>
        <taxon>Actinomycetes</taxon>
        <taxon>Pseudonocardiales</taxon>
        <taxon>Pseudonocardiaceae</taxon>
        <taxon>Pseudonocardia</taxon>
    </lineage>
</organism>
<dbReference type="SUPFAM" id="SSF46785">
    <property type="entry name" value="Winged helix' DNA-binding domain"/>
    <property type="match status" value="1"/>
</dbReference>
<evidence type="ECO:0000313" key="3">
    <source>
        <dbReference type="Proteomes" id="UP000820669"/>
    </source>
</evidence>
<dbReference type="EMBL" id="JAAXLA010000080">
    <property type="protein sequence ID" value="NMI01293.1"/>
    <property type="molecule type" value="Genomic_DNA"/>
</dbReference>
<evidence type="ECO:0000313" key="2">
    <source>
        <dbReference type="EMBL" id="NMI01293.1"/>
    </source>
</evidence>
<protein>
    <submittedName>
        <fullName evidence="2">MarR family transcriptional regulator</fullName>
    </submittedName>
</protein>
<dbReference type="Pfam" id="PF12802">
    <property type="entry name" value="MarR_2"/>
    <property type="match status" value="1"/>
</dbReference>
<dbReference type="InterPro" id="IPR000835">
    <property type="entry name" value="HTH_MarR-typ"/>
</dbReference>